<evidence type="ECO:0000313" key="4">
    <source>
        <dbReference type="EMBL" id="PWD80465.1"/>
    </source>
</evidence>
<dbReference type="InterPro" id="IPR012340">
    <property type="entry name" value="NA-bd_OB-fold"/>
</dbReference>
<evidence type="ECO:0000256" key="1">
    <source>
        <dbReference type="PIRNR" id="PIRNR012524"/>
    </source>
</evidence>
<evidence type="ECO:0000259" key="2">
    <source>
        <dbReference type="Pfam" id="PF13509"/>
    </source>
</evidence>
<dbReference type="InterPro" id="IPR040764">
    <property type="entry name" value="CvfB_WH"/>
</dbReference>
<name>A0A2U2ACS9_9GAMM</name>
<gene>
    <name evidence="4" type="ORF">DC083_09140</name>
</gene>
<reference evidence="5" key="1">
    <citation type="submission" date="2018-05" db="EMBL/GenBank/DDBJ databases">
        <title>Ignatzschineria dubaiensis sp. nov., isolated from necrotic foot tissues of dromedaries (Camelus dromedarius) and associated maggots in Dubai, United Arab Emirates.</title>
        <authorList>
            <person name="Tsang C.C."/>
            <person name="Tang J.Y.M."/>
            <person name="Fong J.Y.H."/>
            <person name="Kinne J."/>
            <person name="Lee H.H."/>
            <person name="Joseph M."/>
            <person name="Jose S."/>
            <person name="Schuster R.K."/>
            <person name="Tang Y."/>
            <person name="Sivakumar S."/>
            <person name="Chen J.H.K."/>
            <person name="Teng J.L.L."/>
            <person name="Lau S.K.P."/>
            <person name="Wernery U."/>
            <person name="Woo P.C.Y."/>
        </authorList>
    </citation>
    <scope>NUCLEOTIDE SEQUENCE [LARGE SCALE GENOMIC DNA]</scope>
    <source>
        <strain evidence="5">KCTC 22644</strain>
    </source>
</reference>
<dbReference type="PIRSF" id="PIRSF012524">
    <property type="entry name" value="YitL_S1"/>
    <property type="match status" value="1"/>
</dbReference>
<evidence type="ECO:0000259" key="3">
    <source>
        <dbReference type="Pfam" id="PF17783"/>
    </source>
</evidence>
<dbReference type="Pfam" id="PF17783">
    <property type="entry name" value="WHD_CvfB"/>
    <property type="match status" value="1"/>
</dbReference>
<comment type="caution">
    <text evidence="4">The sequence shown here is derived from an EMBL/GenBank/DDBJ whole genome shotgun (WGS) entry which is preliminary data.</text>
</comment>
<evidence type="ECO:0008006" key="6">
    <source>
        <dbReference type="Google" id="ProtNLM"/>
    </source>
</evidence>
<dbReference type="Gene3D" id="2.40.50.140">
    <property type="entry name" value="Nucleic acid-binding proteins"/>
    <property type="match status" value="1"/>
</dbReference>
<dbReference type="Gene3D" id="1.10.10.10">
    <property type="entry name" value="Winged helix-like DNA-binding domain superfamily/Winged helix DNA-binding domain"/>
    <property type="match status" value="1"/>
</dbReference>
<proteinExistence type="inferred from homology"/>
<comment type="similarity">
    <text evidence="1">Belongs to the CvfB family.</text>
</comment>
<protein>
    <recommendedName>
        <fullName evidence="6">GntR family transcriptional regulator</fullName>
    </recommendedName>
</protein>
<dbReference type="EMBL" id="QEWQ01000006">
    <property type="protein sequence ID" value="PWD80465.1"/>
    <property type="molecule type" value="Genomic_DNA"/>
</dbReference>
<dbReference type="PANTHER" id="PTHR37296:SF1">
    <property type="entry name" value="CONSERVED VIRULENCE FACTOR B"/>
    <property type="match status" value="1"/>
</dbReference>
<dbReference type="AlphaFoldDB" id="A0A2U2ACS9"/>
<sequence length="284" mass="32462">MSYYHDNEPKLGQMNRLTIIEKNKMGLILEGDVLLPAKEIPHNQPHQVGKWLDVFVYLDHKNDYIATTTRPYTEVGKFADLQVVEINDYGIFFDWGLPKDLMMPFSEEIGTLHAGDFALVYTYIDPISERITASMKIEKFLDQKPHMYQDGHEVSLIVAEKTDLGVKVIVDHAHWGLIYHNDVIGDLEIGDEVPGFIKFVREDDKLDVIQRPIIKTAEARESLEEAILRKLSEYRGKMPLGDKSSPEEIHKAFGVSKSAFKKALGALFKDRKILVSDHEVIKKI</sequence>
<keyword evidence="5" id="KW-1185">Reference proteome</keyword>
<organism evidence="4 5">
    <name type="scientific">Ignatzschineria ureiclastica</name>
    <dbReference type="NCBI Taxonomy" id="472582"/>
    <lineage>
        <taxon>Bacteria</taxon>
        <taxon>Pseudomonadati</taxon>
        <taxon>Pseudomonadota</taxon>
        <taxon>Gammaproteobacteria</taxon>
        <taxon>Cardiobacteriales</taxon>
        <taxon>Ignatzschineriaceae</taxon>
        <taxon>Ignatzschineria</taxon>
    </lineage>
</organism>
<evidence type="ECO:0000313" key="5">
    <source>
        <dbReference type="Proteomes" id="UP000245020"/>
    </source>
</evidence>
<dbReference type="InterPro" id="IPR014464">
    <property type="entry name" value="CvfB_fam"/>
</dbReference>
<dbReference type="InterPro" id="IPR036388">
    <property type="entry name" value="WH-like_DNA-bd_sf"/>
</dbReference>
<feature type="domain" description="Conserved virulence factor B first S1" evidence="2">
    <location>
        <begin position="11"/>
        <end position="68"/>
    </location>
</feature>
<dbReference type="RefSeq" id="WP_109189906.1">
    <property type="nucleotide sequence ID" value="NZ_BMYA01000004.1"/>
</dbReference>
<dbReference type="Proteomes" id="UP000245020">
    <property type="component" value="Unassembled WGS sequence"/>
</dbReference>
<dbReference type="InterPro" id="IPR039566">
    <property type="entry name" value="CvfB_S1_st"/>
</dbReference>
<dbReference type="Pfam" id="PF13509">
    <property type="entry name" value="S1_2"/>
    <property type="match status" value="1"/>
</dbReference>
<accession>A0A2U2ACS9</accession>
<feature type="domain" description="Conserved virulence factor B-like winged helix" evidence="3">
    <location>
        <begin position="225"/>
        <end position="279"/>
    </location>
</feature>
<dbReference type="OrthoDB" id="9801597at2"/>
<dbReference type="PANTHER" id="PTHR37296">
    <property type="entry name" value="CONSERVED VIRULENCE FACTOR B"/>
    <property type="match status" value="1"/>
</dbReference>